<sequence>MTDRTAVLARSSWGFDANRVGDWFSCWRLKKSTSRNVDIDLFREERQSMLPSTVCLETCDAVVYFLHSLPGVESVSAFARIVFGCVVTLTCGVLNQDAECDSVLCVLLVVVSSRSPWSPFSTARVRRRGKTGRGPDARESVCSVNTCDVERARFQFSQCAPEGVAYYATGSCVLYRLCSCAAFVAVEPCLSGAGLAWLLRVDSGYWSGTGNADLGSLQLVSEPGDVVFGRWLCRHLSRRLEMPCHHSRLGLNHRTYAVVFVFPLGSEEFRLDHVFLVSIAHVSVAPVGLYVSPWLGWIVLFLVPSVFLPDGGLFCAWVPFCGRTGMCGFPTSWCVWGPERFVLSALDLVEPVAESPVVRLVTVKSIGLLVLGHVLLTFCVAPCALVSLLDHEDGLWGDVQVAGVGFVLAARVLPLVGATRGLFSLILSSLFPSSFTYVLLQHFQLLTGARGKVVKRVAVVDRAGNDRSNGGSCEKLLGVRRESRGELDGEICAVRFFSAVEPTRFQFPQCAPEGVAYYATGSCVLYRLCLCAAFVAVEPCLSGAGLAWLLRVVLFFVPTVLLRLALTLSCSCDNCFKL</sequence>
<dbReference type="AlphaFoldDB" id="A0A843X9D2"/>
<gene>
    <name evidence="2" type="ORF">Taro_048872</name>
</gene>
<dbReference type="Proteomes" id="UP000652761">
    <property type="component" value="Unassembled WGS sequence"/>
</dbReference>
<evidence type="ECO:0000313" key="2">
    <source>
        <dbReference type="EMBL" id="MQM15920.1"/>
    </source>
</evidence>
<evidence type="ECO:0000313" key="3">
    <source>
        <dbReference type="Proteomes" id="UP000652761"/>
    </source>
</evidence>
<organism evidence="2 3">
    <name type="scientific">Colocasia esculenta</name>
    <name type="common">Wild taro</name>
    <name type="synonym">Arum esculentum</name>
    <dbReference type="NCBI Taxonomy" id="4460"/>
    <lineage>
        <taxon>Eukaryota</taxon>
        <taxon>Viridiplantae</taxon>
        <taxon>Streptophyta</taxon>
        <taxon>Embryophyta</taxon>
        <taxon>Tracheophyta</taxon>
        <taxon>Spermatophyta</taxon>
        <taxon>Magnoliopsida</taxon>
        <taxon>Liliopsida</taxon>
        <taxon>Araceae</taxon>
        <taxon>Aroideae</taxon>
        <taxon>Colocasieae</taxon>
        <taxon>Colocasia</taxon>
    </lineage>
</organism>
<proteinExistence type="predicted"/>
<feature type="transmembrane region" description="Helical" evidence="1">
    <location>
        <begin position="421"/>
        <end position="440"/>
    </location>
</feature>
<evidence type="ECO:0000256" key="1">
    <source>
        <dbReference type="SAM" id="Phobius"/>
    </source>
</evidence>
<feature type="transmembrane region" description="Helical" evidence="1">
    <location>
        <begin position="515"/>
        <end position="536"/>
    </location>
</feature>
<keyword evidence="3" id="KW-1185">Reference proteome</keyword>
<keyword evidence="1" id="KW-1133">Transmembrane helix</keyword>
<name>A0A843X9D2_COLES</name>
<protein>
    <submittedName>
        <fullName evidence="2">Uncharacterized protein</fullName>
    </submittedName>
</protein>
<feature type="transmembrane region" description="Helical" evidence="1">
    <location>
        <begin position="366"/>
        <end position="389"/>
    </location>
</feature>
<keyword evidence="1" id="KW-0812">Transmembrane</keyword>
<comment type="caution">
    <text evidence="2">The sequence shown here is derived from an EMBL/GenBank/DDBJ whole genome shotgun (WGS) entry which is preliminary data.</text>
</comment>
<reference evidence="2" key="1">
    <citation type="submission" date="2017-07" db="EMBL/GenBank/DDBJ databases">
        <title>Taro Niue Genome Assembly and Annotation.</title>
        <authorList>
            <person name="Atibalentja N."/>
            <person name="Keating K."/>
            <person name="Fields C.J."/>
        </authorList>
    </citation>
    <scope>NUCLEOTIDE SEQUENCE</scope>
    <source>
        <strain evidence="2">Niue_2</strain>
        <tissue evidence="2">Leaf</tissue>
    </source>
</reference>
<keyword evidence="1" id="KW-0472">Membrane</keyword>
<accession>A0A843X9D2</accession>
<feature type="transmembrane region" description="Helical" evidence="1">
    <location>
        <begin position="548"/>
        <end position="566"/>
    </location>
</feature>
<dbReference type="EMBL" id="NMUH01006745">
    <property type="protein sequence ID" value="MQM15920.1"/>
    <property type="molecule type" value="Genomic_DNA"/>
</dbReference>
<feature type="transmembrane region" description="Helical" evidence="1">
    <location>
        <begin position="297"/>
        <end position="320"/>
    </location>
</feature>